<keyword evidence="2" id="KW-0436">Ligase</keyword>
<evidence type="ECO:0000313" key="3">
    <source>
        <dbReference type="EMBL" id="PSS08088.1"/>
    </source>
</evidence>
<dbReference type="InParanoid" id="A0A2R6QHI6"/>
<dbReference type="EMBL" id="NKQK01000016">
    <property type="protein sequence ID" value="PSS08087.1"/>
    <property type="molecule type" value="Genomic_DNA"/>
</dbReference>
<feature type="compositionally biased region" description="Basic and acidic residues" evidence="1">
    <location>
        <begin position="33"/>
        <end position="52"/>
    </location>
</feature>
<dbReference type="GO" id="GO:0016874">
    <property type="term" value="F:ligase activity"/>
    <property type="evidence" value="ECO:0007669"/>
    <property type="project" value="UniProtKB-KW"/>
</dbReference>
<feature type="region of interest" description="Disordered" evidence="1">
    <location>
        <begin position="26"/>
        <end position="52"/>
    </location>
</feature>
<evidence type="ECO:0000313" key="4">
    <source>
        <dbReference type="Proteomes" id="UP000241394"/>
    </source>
</evidence>
<dbReference type="AlphaFoldDB" id="A0A2R6QHI6"/>
<dbReference type="Proteomes" id="UP000241394">
    <property type="component" value="Chromosome LG16"/>
</dbReference>
<dbReference type="EMBL" id="NKQK01000016">
    <property type="protein sequence ID" value="PSS08088.1"/>
    <property type="molecule type" value="Genomic_DNA"/>
</dbReference>
<accession>A0A2R6QHI6</accession>
<organism evidence="2 4">
    <name type="scientific">Actinidia chinensis var. chinensis</name>
    <name type="common">Chinese soft-hair kiwi</name>
    <dbReference type="NCBI Taxonomy" id="1590841"/>
    <lineage>
        <taxon>Eukaryota</taxon>
        <taxon>Viridiplantae</taxon>
        <taxon>Streptophyta</taxon>
        <taxon>Embryophyta</taxon>
        <taxon>Tracheophyta</taxon>
        <taxon>Spermatophyta</taxon>
        <taxon>Magnoliopsida</taxon>
        <taxon>eudicotyledons</taxon>
        <taxon>Gunneridae</taxon>
        <taxon>Pentapetalae</taxon>
        <taxon>asterids</taxon>
        <taxon>Ericales</taxon>
        <taxon>Actinidiaceae</taxon>
        <taxon>Actinidia</taxon>
    </lineage>
</organism>
<name>A0A2R6QHI6_ACTCC</name>
<gene>
    <name evidence="2" type="ORF">CEY00_Acc18451</name>
    <name evidence="3" type="ORF">CEY00_Acc18452</name>
</gene>
<dbReference type="Gramene" id="PSS08087">
    <property type="protein sequence ID" value="PSS08087"/>
    <property type="gene ID" value="CEY00_Acc18451"/>
</dbReference>
<dbReference type="Gramene" id="PSS08088">
    <property type="protein sequence ID" value="PSS08088"/>
    <property type="gene ID" value="CEY00_Acc18452"/>
</dbReference>
<sequence length="200" mass="23176">MTELRGMVQMLVGAVTAQQELLQQHFQPPKPQQTRELDSSREKTQQGETSEYRGVTEDPVIPMKSVAMVRYFLKLKLPTFKGQLLWNKMRLRGRNTFDSKRRQNFGLEGTSRQKKHKLEVKSRNFGNNLRGQVQVCPKCGRYHWGECWKDRAEVRNEIRCFHYNGVGYIKRNCPRLRTKIVTQRGGPVGGNVRSAGNARL</sequence>
<protein>
    <submittedName>
        <fullName evidence="2">Alanine--tRNA ligase like</fullName>
    </submittedName>
</protein>
<keyword evidence="4" id="KW-1185">Reference proteome</keyword>
<comment type="caution">
    <text evidence="2">The sequence shown here is derived from an EMBL/GenBank/DDBJ whole genome shotgun (WGS) entry which is preliminary data.</text>
</comment>
<evidence type="ECO:0000256" key="1">
    <source>
        <dbReference type="SAM" id="MobiDB-lite"/>
    </source>
</evidence>
<reference evidence="2 4" key="1">
    <citation type="submission" date="2017-07" db="EMBL/GenBank/DDBJ databases">
        <title>An improved, manually edited Actinidia chinensis var. chinensis (kiwifruit) genome highlights the challenges associated with draft genomes and gene prediction in plants.</title>
        <authorList>
            <person name="Pilkington S."/>
            <person name="Crowhurst R."/>
            <person name="Hilario E."/>
            <person name="Nardozza S."/>
            <person name="Fraser L."/>
            <person name="Peng Y."/>
            <person name="Gunaseelan K."/>
            <person name="Simpson R."/>
            <person name="Tahir J."/>
            <person name="Deroles S."/>
            <person name="Templeton K."/>
            <person name="Luo Z."/>
            <person name="Davy M."/>
            <person name="Cheng C."/>
            <person name="Mcneilage M."/>
            <person name="Scaglione D."/>
            <person name="Liu Y."/>
            <person name="Zhang Q."/>
            <person name="Datson P."/>
            <person name="De Silva N."/>
            <person name="Gardiner S."/>
            <person name="Bassett H."/>
            <person name="Chagne D."/>
            <person name="Mccallum J."/>
            <person name="Dzierzon H."/>
            <person name="Deng C."/>
            <person name="Wang Y.-Y."/>
            <person name="Barron N."/>
            <person name="Manako K."/>
            <person name="Bowen J."/>
            <person name="Foster T."/>
            <person name="Erridge Z."/>
            <person name="Tiffin H."/>
            <person name="Waite C."/>
            <person name="Davies K."/>
            <person name="Grierson E."/>
            <person name="Laing W."/>
            <person name="Kirk R."/>
            <person name="Chen X."/>
            <person name="Wood M."/>
            <person name="Montefiori M."/>
            <person name="Brummell D."/>
            <person name="Schwinn K."/>
            <person name="Catanach A."/>
            <person name="Fullerton C."/>
            <person name="Li D."/>
            <person name="Meiyalaghan S."/>
            <person name="Nieuwenhuizen N."/>
            <person name="Read N."/>
            <person name="Prakash R."/>
            <person name="Hunter D."/>
            <person name="Zhang H."/>
            <person name="Mckenzie M."/>
            <person name="Knabel M."/>
            <person name="Harris A."/>
            <person name="Allan A."/>
            <person name="Chen A."/>
            <person name="Janssen B."/>
            <person name="Plunkett B."/>
            <person name="Dwamena C."/>
            <person name="Voogd C."/>
            <person name="Leif D."/>
            <person name="Lafferty D."/>
            <person name="Souleyre E."/>
            <person name="Varkonyi-Gasic E."/>
            <person name="Gambi F."/>
            <person name="Hanley J."/>
            <person name="Yao J.-L."/>
            <person name="Cheung J."/>
            <person name="David K."/>
            <person name="Warren B."/>
            <person name="Marsh K."/>
            <person name="Snowden K."/>
            <person name="Lin-Wang K."/>
            <person name="Brian L."/>
            <person name="Martinez-Sanchez M."/>
            <person name="Wang M."/>
            <person name="Ileperuma N."/>
            <person name="Macnee N."/>
            <person name="Campin R."/>
            <person name="Mcatee P."/>
            <person name="Drummond R."/>
            <person name="Espley R."/>
            <person name="Ireland H."/>
            <person name="Wu R."/>
            <person name="Atkinson R."/>
            <person name="Karunairetnam S."/>
            <person name="Bulley S."/>
            <person name="Chunkath S."/>
            <person name="Hanley Z."/>
            <person name="Storey R."/>
            <person name="Thrimawithana A."/>
            <person name="Thomson S."/>
            <person name="David C."/>
            <person name="Testolin R."/>
        </authorList>
    </citation>
    <scope>NUCLEOTIDE SEQUENCE [LARGE SCALE GENOMIC DNA]</scope>
    <source>
        <strain evidence="4">cv. Red5</strain>
        <tissue evidence="2">Young leaf</tissue>
    </source>
</reference>
<evidence type="ECO:0000313" key="2">
    <source>
        <dbReference type="EMBL" id="PSS08087.1"/>
    </source>
</evidence>
<reference evidence="4" key="2">
    <citation type="journal article" date="2018" name="BMC Genomics">
        <title>A manually annotated Actinidia chinensis var. chinensis (kiwifruit) genome highlights the challenges associated with draft genomes and gene prediction in plants.</title>
        <authorList>
            <person name="Pilkington S.M."/>
            <person name="Crowhurst R."/>
            <person name="Hilario E."/>
            <person name="Nardozza S."/>
            <person name="Fraser L."/>
            <person name="Peng Y."/>
            <person name="Gunaseelan K."/>
            <person name="Simpson R."/>
            <person name="Tahir J."/>
            <person name="Deroles S.C."/>
            <person name="Templeton K."/>
            <person name="Luo Z."/>
            <person name="Davy M."/>
            <person name="Cheng C."/>
            <person name="McNeilage M."/>
            <person name="Scaglione D."/>
            <person name="Liu Y."/>
            <person name="Zhang Q."/>
            <person name="Datson P."/>
            <person name="De Silva N."/>
            <person name="Gardiner S.E."/>
            <person name="Bassett H."/>
            <person name="Chagne D."/>
            <person name="McCallum J."/>
            <person name="Dzierzon H."/>
            <person name="Deng C."/>
            <person name="Wang Y.Y."/>
            <person name="Barron L."/>
            <person name="Manako K."/>
            <person name="Bowen J."/>
            <person name="Foster T.M."/>
            <person name="Erridge Z.A."/>
            <person name="Tiffin H."/>
            <person name="Waite C.N."/>
            <person name="Davies K.M."/>
            <person name="Grierson E.P."/>
            <person name="Laing W.A."/>
            <person name="Kirk R."/>
            <person name="Chen X."/>
            <person name="Wood M."/>
            <person name="Montefiori M."/>
            <person name="Brummell D.A."/>
            <person name="Schwinn K.E."/>
            <person name="Catanach A."/>
            <person name="Fullerton C."/>
            <person name="Li D."/>
            <person name="Meiyalaghan S."/>
            <person name="Nieuwenhuizen N."/>
            <person name="Read N."/>
            <person name="Prakash R."/>
            <person name="Hunter D."/>
            <person name="Zhang H."/>
            <person name="McKenzie M."/>
            <person name="Knabel M."/>
            <person name="Harris A."/>
            <person name="Allan A.C."/>
            <person name="Gleave A."/>
            <person name="Chen A."/>
            <person name="Janssen B.J."/>
            <person name="Plunkett B."/>
            <person name="Ampomah-Dwamena C."/>
            <person name="Voogd C."/>
            <person name="Leif D."/>
            <person name="Lafferty D."/>
            <person name="Souleyre E.J.F."/>
            <person name="Varkonyi-Gasic E."/>
            <person name="Gambi F."/>
            <person name="Hanley J."/>
            <person name="Yao J.L."/>
            <person name="Cheung J."/>
            <person name="David K.M."/>
            <person name="Warren B."/>
            <person name="Marsh K."/>
            <person name="Snowden K.C."/>
            <person name="Lin-Wang K."/>
            <person name="Brian L."/>
            <person name="Martinez-Sanchez M."/>
            <person name="Wang M."/>
            <person name="Ileperuma N."/>
            <person name="Macnee N."/>
            <person name="Campin R."/>
            <person name="McAtee P."/>
            <person name="Drummond R.S.M."/>
            <person name="Espley R.V."/>
            <person name="Ireland H.S."/>
            <person name="Wu R."/>
            <person name="Atkinson R.G."/>
            <person name="Karunairetnam S."/>
            <person name="Bulley S."/>
            <person name="Chunkath S."/>
            <person name="Hanley Z."/>
            <person name="Storey R."/>
            <person name="Thrimawithana A.H."/>
            <person name="Thomson S."/>
            <person name="David C."/>
            <person name="Testolin R."/>
            <person name="Huang H."/>
            <person name="Hellens R.P."/>
            <person name="Schaffer R.J."/>
        </authorList>
    </citation>
    <scope>NUCLEOTIDE SEQUENCE [LARGE SCALE GENOMIC DNA]</scope>
    <source>
        <strain evidence="4">cv. Red5</strain>
    </source>
</reference>
<proteinExistence type="predicted"/>